<comment type="catalytic activity">
    <reaction evidence="9">
        <text>a ubiquinone + NADH + 5 H(+)(in) = a ubiquinol + NAD(+) + 4 H(+)(out)</text>
        <dbReference type="Rhea" id="RHEA:29091"/>
        <dbReference type="Rhea" id="RHEA-COMP:9565"/>
        <dbReference type="Rhea" id="RHEA-COMP:9566"/>
        <dbReference type="ChEBI" id="CHEBI:15378"/>
        <dbReference type="ChEBI" id="CHEBI:16389"/>
        <dbReference type="ChEBI" id="CHEBI:17976"/>
        <dbReference type="ChEBI" id="CHEBI:57540"/>
        <dbReference type="ChEBI" id="CHEBI:57945"/>
        <dbReference type="EC" id="7.1.1.2"/>
    </reaction>
</comment>
<dbReference type="GO" id="GO:0042773">
    <property type="term" value="P:ATP synthesis coupled electron transport"/>
    <property type="evidence" value="ECO:0007669"/>
    <property type="project" value="InterPro"/>
</dbReference>
<comment type="subcellular location">
    <subcellularLocation>
        <location evidence="1">Membrane</location>
        <topology evidence="1">Multi-pass membrane protein</topology>
    </subcellularLocation>
</comment>
<feature type="transmembrane region" description="Helical" evidence="10">
    <location>
        <begin position="28"/>
        <end position="48"/>
    </location>
</feature>
<evidence type="ECO:0000256" key="5">
    <source>
        <dbReference type="ARBA" id="ARBA00022692"/>
    </source>
</evidence>
<dbReference type="EMBL" id="OM236666">
    <property type="protein sequence ID" value="UXC95302.1"/>
    <property type="molecule type" value="Genomic_DNA"/>
</dbReference>
<geneLocation type="mitochondrion" evidence="12"/>
<keyword evidence="6 10" id="KW-1133">Transmembrane helix</keyword>
<name>A0A977PIW8_9PLEO</name>
<dbReference type="InterPro" id="IPR001750">
    <property type="entry name" value="ND/Mrp_TM"/>
</dbReference>
<feature type="transmembrane region" description="Helical" evidence="10">
    <location>
        <begin position="334"/>
        <end position="355"/>
    </location>
</feature>
<dbReference type="InterPro" id="IPR010096">
    <property type="entry name" value="NADH-Q_OxRdtase_suN/2"/>
</dbReference>
<evidence type="ECO:0000256" key="2">
    <source>
        <dbReference type="ARBA" id="ARBA00007012"/>
    </source>
</evidence>
<keyword evidence="12" id="KW-0496">Mitochondrion</keyword>
<feature type="transmembrane region" description="Helical" evidence="10">
    <location>
        <begin position="180"/>
        <end position="201"/>
    </location>
</feature>
<feature type="transmembrane region" description="Helical" evidence="10">
    <location>
        <begin position="124"/>
        <end position="142"/>
    </location>
</feature>
<feature type="transmembrane region" description="Helical" evidence="10">
    <location>
        <begin position="361"/>
        <end position="387"/>
    </location>
</feature>
<keyword evidence="5 10" id="KW-0812">Transmembrane</keyword>
<dbReference type="PANTHER" id="PTHR22773">
    <property type="entry name" value="NADH DEHYDROGENASE"/>
    <property type="match status" value="1"/>
</dbReference>
<evidence type="ECO:0000256" key="4">
    <source>
        <dbReference type="ARBA" id="ARBA00021008"/>
    </source>
</evidence>
<feature type="domain" description="NADH:quinone oxidoreductase/Mrp antiporter transmembrane" evidence="11">
    <location>
        <begin position="422"/>
        <end position="489"/>
    </location>
</feature>
<dbReference type="Pfam" id="PF00361">
    <property type="entry name" value="Proton_antipo_M"/>
    <property type="match status" value="2"/>
</dbReference>
<keyword evidence="7 10" id="KW-0472">Membrane</keyword>
<feature type="transmembrane region" description="Helical" evidence="10">
    <location>
        <begin position="309"/>
        <end position="327"/>
    </location>
</feature>
<feature type="transmembrane region" description="Helical" evidence="10">
    <location>
        <begin position="68"/>
        <end position="87"/>
    </location>
</feature>
<feature type="transmembrane region" description="Helical" evidence="10">
    <location>
        <begin position="264"/>
        <end position="289"/>
    </location>
</feature>
<evidence type="ECO:0000256" key="3">
    <source>
        <dbReference type="ARBA" id="ARBA00012944"/>
    </source>
</evidence>
<proteinExistence type="inferred from homology"/>
<dbReference type="AlphaFoldDB" id="A0A977PIW8"/>
<feature type="transmembrane region" description="Helical" evidence="10">
    <location>
        <begin position="539"/>
        <end position="562"/>
    </location>
</feature>
<feature type="transmembrane region" description="Helical" evidence="10">
    <location>
        <begin position="433"/>
        <end position="454"/>
    </location>
</feature>
<evidence type="ECO:0000256" key="7">
    <source>
        <dbReference type="ARBA" id="ARBA00023136"/>
    </source>
</evidence>
<dbReference type="EC" id="7.1.1.2" evidence="3"/>
<feature type="transmembrane region" description="Helical" evidence="10">
    <location>
        <begin position="235"/>
        <end position="252"/>
    </location>
</feature>
<evidence type="ECO:0000256" key="1">
    <source>
        <dbReference type="ARBA" id="ARBA00004141"/>
    </source>
</evidence>
<gene>
    <name evidence="12" type="primary">nad2</name>
</gene>
<sequence length="580" mass="64908">MLITSLIFLLLSNSITLRRDKSILYSRATITILLISAFIAYDNLFFLFLNKGIGIFSGLFNTTATTNVFHIFIFLVSSVILLLTAFYPRKVWLKEYSSPDRLLFTKLIYYRTLIVNKMGEQFKIIEYSLIILFIVTGSVFLISTSDLVSIFLSIELQSYGLYLLSTIYRDSEPATSGGLMYFLLGGLSSCFILLGTALLYANSGTTNLDSLYIITSISNASKDNLTTLLYWYKSYYIHISLLFMAVGFLFKVSAAPFHFWSPDVYDAIPTIVTTFVAIIAKISIFIFLLELVHYTSKTMFDMDFSWTTTLLFSSLLSLVIGTVVGLTQSRIKRLFAFSTISHVGFILLGLSIHTVESTQAFMFYLIQYSISNLNAFILLITIGYSLYCYVSNSESKATESTTANEKEINDQNNNNLQDVNNSPIQLIDQLKGLYYINPVLSLSLAITLFSFAGIPPLIGFFGKQMILSAAIDNGYIFMSLVAILTSVISAVYYLAIIKQIFFDRPDYTLNNELTDLNAEGLIVEKSTVSKKVSITINNIVLSSSLSLSISIITLVIALFIFIPEELLSLANILALILFNI</sequence>
<evidence type="ECO:0000256" key="6">
    <source>
        <dbReference type="ARBA" id="ARBA00022989"/>
    </source>
</evidence>
<accession>A0A977PIW8</accession>
<dbReference type="GO" id="GO:0016020">
    <property type="term" value="C:membrane"/>
    <property type="evidence" value="ECO:0007669"/>
    <property type="project" value="UniProtKB-SubCell"/>
</dbReference>
<feature type="domain" description="NADH:quinone oxidoreductase/Mrp antiporter transmembrane" evidence="11">
    <location>
        <begin position="145"/>
        <end position="384"/>
    </location>
</feature>
<dbReference type="GO" id="GO:0008137">
    <property type="term" value="F:NADH dehydrogenase (ubiquinone) activity"/>
    <property type="evidence" value="ECO:0007669"/>
    <property type="project" value="UniProtKB-EC"/>
</dbReference>
<dbReference type="HAMAP" id="MF_00445">
    <property type="entry name" value="NDH1_NuoN_1"/>
    <property type="match status" value="1"/>
</dbReference>
<evidence type="ECO:0000256" key="10">
    <source>
        <dbReference type="SAM" id="Phobius"/>
    </source>
</evidence>
<protein>
    <recommendedName>
        <fullName evidence="4">NADH-ubiquinone oxidoreductase chain 2</fullName>
        <ecNumber evidence="3">7.1.1.2</ecNumber>
    </recommendedName>
    <alternativeName>
        <fullName evidence="8">NADH dehydrogenase subunit 2</fullName>
    </alternativeName>
</protein>
<comment type="similarity">
    <text evidence="2">Belongs to the complex I subunit 2 family.</text>
</comment>
<organism evidence="12">
    <name type="scientific">Phoma sp. 1 OB-2014</name>
    <dbReference type="NCBI Taxonomy" id="1573585"/>
    <lineage>
        <taxon>Eukaryota</taxon>
        <taxon>Fungi</taxon>
        <taxon>Dikarya</taxon>
        <taxon>Ascomycota</taxon>
        <taxon>Pezizomycotina</taxon>
        <taxon>Dothideomycetes</taxon>
        <taxon>Pleosporomycetidae</taxon>
        <taxon>Pleosporales</taxon>
        <taxon>Pleosporineae</taxon>
        <taxon>Didymellaceae</taxon>
        <taxon>Phoma</taxon>
    </lineage>
</organism>
<evidence type="ECO:0000256" key="9">
    <source>
        <dbReference type="ARBA" id="ARBA00049551"/>
    </source>
</evidence>
<feature type="transmembrane region" description="Helical" evidence="10">
    <location>
        <begin position="474"/>
        <end position="495"/>
    </location>
</feature>
<feature type="transmembrane region" description="Helical" evidence="10">
    <location>
        <begin position="148"/>
        <end position="168"/>
    </location>
</feature>
<reference evidence="12" key="1">
    <citation type="submission" date="2022-01" db="EMBL/GenBank/DDBJ databases">
        <authorList>
            <person name="Baranov O.Y."/>
            <person name="Panteleev S.V."/>
            <person name="Mozharovskaya L.V."/>
            <person name="Kiryanov P.S."/>
        </authorList>
    </citation>
    <scope>NUCLEOTIDE SEQUENCE</scope>
</reference>
<evidence type="ECO:0000256" key="8">
    <source>
        <dbReference type="ARBA" id="ARBA00031028"/>
    </source>
</evidence>
<evidence type="ECO:0000259" key="11">
    <source>
        <dbReference type="Pfam" id="PF00361"/>
    </source>
</evidence>
<evidence type="ECO:0000313" key="12">
    <source>
        <dbReference type="EMBL" id="UXC95302.1"/>
    </source>
</evidence>